<sequence length="122" mass="14020">APDTEAETQVEALQLALNKTRNINSCLQSVYDDENNIDSSSRTMIKRLATERYITINRLAYFLTIAKKMQVTPFEEWIFDVLKVHYEGNPKFGDSGGQHFQDLFPSNTRDTFLGLRVTLELD</sequence>
<proteinExistence type="predicted"/>
<comment type="caution">
    <text evidence="1">The sequence shown here is derived from an EMBL/GenBank/DDBJ whole genome shotgun (WGS) entry which is preliminary data.</text>
</comment>
<feature type="non-terminal residue" evidence="1">
    <location>
        <position position="122"/>
    </location>
</feature>
<evidence type="ECO:0000313" key="2">
    <source>
        <dbReference type="Proteomes" id="UP000749559"/>
    </source>
</evidence>
<gene>
    <name evidence="1" type="ORF">OFUS_LOCUS24509</name>
</gene>
<dbReference type="Proteomes" id="UP000749559">
    <property type="component" value="Unassembled WGS sequence"/>
</dbReference>
<reference evidence="1" key="1">
    <citation type="submission" date="2022-03" db="EMBL/GenBank/DDBJ databases">
        <authorList>
            <person name="Martin C."/>
        </authorList>
    </citation>
    <scope>NUCLEOTIDE SEQUENCE</scope>
</reference>
<dbReference type="EMBL" id="CAIIXF020000012">
    <property type="protein sequence ID" value="CAH1800650.1"/>
    <property type="molecule type" value="Genomic_DNA"/>
</dbReference>
<organism evidence="1 2">
    <name type="scientific">Owenia fusiformis</name>
    <name type="common">Polychaete worm</name>
    <dbReference type="NCBI Taxonomy" id="6347"/>
    <lineage>
        <taxon>Eukaryota</taxon>
        <taxon>Metazoa</taxon>
        <taxon>Spiralia</taxon>
        <taxon>Lophotrochozoa</taxon>
        <taxon>Annelida</taxon>
        <taxon>Polychaeta</taxon>
        <taxon>Sedentaria</taxon>
        <taxon>Canalipalpata</taxon>
        <taxon>Sabellida</taxon>
        <taxon>Oweniida</taxon>
        <taxon>Oweniidae</taxon>
        <taxon>Owenia</taxon>
    </lineage>
</organism>
<accession>A0A8J1YAI6</accession>
<name>A0A8J1YAI6_OWEFU</name>
<protein>
    <submittedName>
        <fullName evidence="1">Uncharacterized protein</fullName>
    </submittedName>
</protein>
<dbReference type="AlphaFoldDB" id="A0A8J1YAI6"/>
<evidence type="ECO:0000313" key="1">
    <source>
        <dbReference type="EMBL" id="CAH1800650.1"/>
    </source>
</evidence>
<keyword evidence="2" id="KW-1185">Reference proteome</keyword>